<sequence length="273" mass="31486">MNIEIKKEVNLPFLKWAGGKRWLIDKYGDKFFSNPDRLIEPFVGSGAVYFGLSPKRAILCDKNADLINTYQAIKDDWQTVVKHLKIHDRNHSYEYYYKLRSQKNRSYAAKAAQFIYLNRTCWNGLYRVNRKGEFNVPMGSKTKVVMDTDDFEKISKQLTNAKLLSGDFTLAINQAKQGDFVFADPPYTVKHNNNGFVKYNEGLFSWDDQIRLRDSLQEAIKRGAKVLVTNAYHSSVRSLYQGMGEIMKLNRPSIIAANSSARGIYEEMVIKCY</sequence>
<dbReference type="PRINTS" id="PR00505">
    <property type="entry name" value="D12N6MTFRASE"/>
</dbReference>
<evidence type="ECO:0000256" key="6">
    <source>
        <dbReference type="ARBA" id="ARBA00047942"/>
    </source>
</evidence>
<keyword evidence="3 7" id="KW-0489">Methyltransferase</keyword>
<comment type="similarity">
    <text evidence="1 7">Belongs to the N(4)/N(6)-methyltransferase family.</text>
</comment>
<dbReference type="PROSITE" id="PS00092">
    <property type="entry name" value="N6_MTASE"/>
    <property type="match status" value="1"/>
</dbReference>
<dbReference type="GO" id="GO:0009007">
    <property type="term" value="F:site-specific DNA-methyltransferase (adenine-specific) activity"/>
    <property type="evidence" value="ECO:0007669"/>
    <property type="project" value="UniProtKB-EC"/>
</dbReference>
<name>A0ABY2LXV9_9LEPT</name>
<evidence type="ECO:0000256" key="3">
    <source>
        <dbReference type="ARBA" id="ARBA00022603"/>
    </source>
</evidence>
<keyword evidence="5 7" id="KW-0949">S-adenosyl-L-methionine</keyword>
<reference evidence="9" key="1">
    <citation type="journal article" date="2019" name="PLoS Negl. Trop. Dis.">
        <title>Revisiting the worldwide diversity of Leptospira species in the environment.</title>
        <authorList>
            <person name="Vincent A.T."/>
            <person name="Schiettekatte O."/>
            <person name="Bourhy P."/>
            <person name="Veyrier F.J."/>
            <person name="Picardeau M."/>
        </authorList>
    </citation>
    <scope>NUCLEOTIDE SEQUENCE [LARGE SCALE GENOMIC DNA]</scope>
    <source>
        <strain evidence="9">201800272</strain>
    </source>
</reference>
<dbReference type="RefSeq" id="WP_135636933.1">
    <property type="nucleotide sequence ID" value="NZ_RQFU01000020.1"/>
</dbReference>
<dbReference type="PIRSF" id="PIRSF000398">
    <property type="entry name" value="M_m6A_EcoRV"/>
    <property type="match status" value="1"/>
</dbReference>
<proteinExistence type="inferred from homology"/>
<dbReference type="Gene3D" id="1.10.1020.10">
    <property type="entry name" value="Adenine-specific Methyltransferase, Domain 2"/>
    <property type="match status" value="1"/>
</dbReference>
<dbReference type="EMBL" id="RQFU01000020">
    <property type="protein sequence ID" value="TGL17912.1"/>
    <property type="molecule type" value="Genomic_DNA"/>
</dbReference>
<comment type="catalytic activity">
    <reaction evidence="6 7">
        <text>a 2'-deoxyadenosine in DNA + S-adenosyl-L-methionine = an N(6)-methyl-2'-deoxyadenosine in DNA + S-adenosyl-L-homocysteine + H(+)</text>
        <dbReference type="Rhea" id="RHEA:15197"/>
        <dbReference type="Rhea" id="RHEA-COMP:12418"/>
        <dbReference type="Rhea" id="RHEA-COMP:12419"/>
        <dbReference type="ChEBI" id="CHEBI:15378"/>
        <dbReference type="ChEBI" id="CHEBI:57856"/>
        <dbReference type="ChEBI" id="CHEBI:59789"/>
        <dbReference type="ChEBI" id="CHEBI:90615"/>
        <dbReference type="ChEBI" id="CHEBI:90616"/>
        <dbReference type="EC" id="2.1.1.72"/>
    </reaction>
</comment>
<dbReference type="InterPro" id="IPR029063">
    <property type="entry name" value="SAM-dependent_MTases_sf"/>
</dbReference>
<organism evidence="8 9">
    <name type="scientific">Leptospira yanagawae</name>
    <dbReference type="NCBI Taxonomy" id="293069"/>
    <lineage>
        <taxon>Bacteria</taxon>
        <taxon>Pseudomonadati</taxon>
        <taxon>Spirochaetota</taxon>
        <taxon>Spirochaetia</taxon>
        <taxon>Leptospirales</taxon>
        <taxon>Leptospiraceae</taxon>
        <taxon>Leptospira</taxon>
    </lineage>
</organism>
<dbReference type="InterPro" id="IPR023095">
    <property type="entry name" value="Ade_MeTrfase_dom_2"/>
</dbReference>
<dbReference type="SUPFAM" id="SSF53335">
    <property type="entry name" value="S-adenosyl-L-methionine-dependent methyltransferases"/>
    <property type="match status" value="1"/>
</dbReference>
<dbReference type="InterPro" id="IPR012327">
    <property type="entry name" value="MeTrfase_D12"/>
</dbReference>
<protein>
    <recommendedName>
        <fullName evidence="2 7">Site-specific DNA-methyltransferase (adenine-specific)</fullName>
        <ecNumber evidence="2 7">2.1.1.72</ecNumber>
    </recommendedName>
</protein>
<evidence type="ECO:0000256" key="4">
    <source>
        <dbReference type="ARBA" id="ARBA00022679"/>
    </source>
</evidence>
<keyword evidence="9" id="KW-1185">Reference proteome</keyword>
<dbReference type="NCBIfam" id="TIGR00571">
    <property type="entry name" value="dam"/>
    <property type="match status" value="1"/>
</dbReference>
<gene>
    <name evidence="8" type="ORF">EHQ46_15765</name>
</gene>
<dbReference type="InterPro" id="IPR002052">
    <property type="entry name" value="DNA_methylase_N6_adenine_CS"/>
</dbReference>
<evidence type="ECO:0000256" key="7">
    <source>
        <dbReference type="RuleBase" id="RU361257"/>
    </source>
</evidence>
<dbReference type="Gene3D" id="3.40.50.150">
    <property type="entry name" value="Vaccinia Virus protein VP39"/>
    <property type="match status" value="1"/>
</dbReference>
<dbReference type="Pfam" id="PF02086">
    <property type="entry name" value="MethyltransfD12"/>
    <property type="match status" value="1"/>
</dbReference>
<evidence type="ECO:0000313" key="8">
    <source>
        <dbReference type="EMBL" id="TGL17912.1"/>
    </source>
</evidence>
<evidence type="ECO:0000256" key="5">
    <source>
        <dbReference type="ARBA" id="ARBA00022691"/>
    </source>
</evidence>
<evidence type="ECO:0000313" key="9">
    <source>
        <dbReference type="Proteomes" id="UP000298200"/>
    </source>
</evidence>
<dbReference type="InterPro" id="IPR012263">
    <property type="entry name" value="M_m6A_EcoRV"/>
</dbReference>
<comment type="caution">
    <text evidence="8">The sequence shown here is derived from an EMBL/GenBank/DDBJ whole genome shotgun (WGS) entry which is preliminary data.</text>
</comment>
<evidence type="ECO:0000256" key="1">
    <source>
        <dbReference type="ARBA" id="ARBA00006594"/>
    </source>
</evidence>
<dbReference type="EC" id="2.1.1.72" evidence="2 7"/>
<keyword evidence="4 7" id="KW-0808">Transferase</keyword>
<dbReference type="PANTHER" id="PTHR30481:SF3">
    <property type="entry name" value="DNA ADENINE METHYLASE"/>
    <property type="match status" value="1"/>
</dbReference>
<dbReference type="PANTHER" id="PTHR30481">
    <property type="entry name" value="DNA ADENINE METHYLASE"/>
    <property type="match status" value="1"/>
</dbReference>
<dbReference type="GO" id="GO:0032259">
    <property type="term" value="P:methylation"/>
    <property type="evidence" value="ECO:0007669"/>
    <property type="project" value="UniProtKB-KW"/>
</dbReference>
<dbReference type="Proteomes" id="UP000298200">
    <property type="component" value="Unassembled WGS sequence"/>
</dbReference>
<evidence type="ECO:0000256" key="2">
    <source>
        <dbReference type="ARBA" id="ARBA00011900"/>
    </source>
</evidence>
<accession>A0ABY2LXV9</accession>